<keyword evidence="7 9" id="KW-0472">Membrane</keyword>
<dbReference type="PANTHER" id="PTHR31086">
    <property type="entry name" value="ALUMINUM-ACTIVATED MALATE TRANSPORTER 10"/>
    <property type="match status" value="1"/>
</dbReference>
<evidence type="ECO:0000256" key="3">
    <source>
        <dbReference type="ARBA" id="ARBA00022448"/>
    </source>
</evidence>
<keyword evidence="5 9" id="KW-1133">Transmembrane helix</keyword>
<reference evidence="10 11" key="1">
    <citation type="submission" date="2019-09" db="EMBL/GenBank/DDBJ databases">
        <title>A chromosome-level genome assembly of the Chinese tupelo Nyssa sinensis.</title>
        <authorList>
            <person name="Yang X."/>
            <person name="Kang M."/>
            <person name="Yang Y."/>
            <person name="Xiong H."/>
            <person name="Wang M."/>
            <person name="Zhang Z."/>
            <person name="Wang Z."/>
            <person name="Wu H."/>
            <person name="Ma T."/>
            <person name="Liu J."/>
            <person name="Xi Z."/>
        </authorList>
    </citation>
    <scope>NUCLEOTIDE SEQUENCE [LARGE SCALE GENOMIC DNA]</scope>
    <source>
        <strain evidence="10">J267</strain>
        <tissue evidence="10">Leaf</tissue>
    </source>
</reference>
<feature type="transmembrane region" description="Helical" evidence="9">
    <location>
        <begin position="100"/>
        <end position="121"/>
    </location>
</feature>
<evidence type="ECO:0008006" key="12">
    <source>
        <dbReference type="Google" id="ProtNLM"/>
    </source>
</evidence>
<evidence type="ECO:0000256" key="5">
    <source>
        <dbReference type="ARBA" id="ARBA00022989"/>
    </source>
</evidence>
<evidence type="ECO:0000256" key="4">
    <source>
        <dbReference type="ARBA" id="ARBA00022692"/>
    </source>
</evidence>
<evidence type="ECO:0000256" key="1">
    <source>
        <dbReference type="ARBA" id="ARBA00004141"/>
    </source>
</evidence>
<dbReference type="GO" id="GO:0015743">
    <property type="term" value="P:malate transport"/>
    <property type="evidence" value="ECO:0007669"/>
    <property type="project" value="InterPro"/>
</dbReference>
<dbReference type="Pfam" id="PF11744">
    <property type="entry name" value="ALMT"/>
    <property type="match status" value="1"/>
</dbReference>
<evidence type="ECO:0000313" key="11">
    <source>
        <dbReference type="Proteomes" id="UP000325577"/>
    </source>
</evidence>
<feature type="transmembrane region" description="Helical" evidence="9">
    <location>
        <begin position="17"/>
        <end position="36"/>
    </location>
</feature>
<dbReference type="GO" id="GO:0034220">
    <property type="term" value="P:monoatomic ion transmembrane transport"/>
    <property type="evidence" value="ECO:0007669"/>
    <property type="project" value="UniProtKB-KW"/>
</dbReference>
<feature type="transmembrane region" description="Helical" evidence="9">
    <location>
        <begin position="43"/>
        <end position="59"/>
    </location>
</feature>
<evidence type="ECO:0000313" key="10">
    <source>
        <dbReference type="EMBL" id="KAA8532728.1"/>
    </source>
</evidence>
<evidence type="ECO:0000256" key="6">
    <source>
        <dbReference type="ARBA" id="ARBA00023065"/>
    </source>
</evidence>
<dbReference type="GO" id="GO:0016020">
    <property type="term" value="C:membrane"/>
    <property type="evidence" value="ECO:0007669"/>
    <property type="project" value="UniProtKB-SubCell"/>
</dbReference>
<evidence type="ECO:0000256" key="8">
    <source>
        <dbReference type="ARBA" id="ARBA00023303"/>
    </source>
</evidence>
<keyword evidence="4 9" id="KW-0812">Transmembrane</keyword>
<protein>
    <recommendedName>
        <fullName evidence="12">Aluminum-activated malate transporter</fullName>
    </recommendedName>
</protein>
<gene>
    <name evidence="10" type="ORF">F0562_032761</name>
</gene>
<proteinExistence type="inferred from homology"/>
<keyword evidence="3" id="KW-0813">Transport</keyword>
<dbReference type="Proteomes" id="UP000325577">
    <property type="component" value="Linkage Group LG19"/>
</dbReference>
<dbReference type="EMBL" id="CM018042">
    <property type="protein sequence ID" value="KAA8532728.1"/>
    <property type="molecule type" value="Genomic_DNA"/>
</dbReference>
<keyword evidence="11" id="KW-1185">Reference proteome</keyword>
<accession>A0A5J5AR68</accession>
<dbReference type="InterPro" id="IPR020966">
    <property type="entry name" value="ALMT"/>
</dbReference>
<comment type="subcellular location">
    <subcellularLocation>
        <location evidence="1">Membrane</location>
        <topology evidence="1">Multi-pass membrane protein</topology>
    </subcellularLocation>
</comment>
<keyword evidence="8" id="KW-0407">Ion channel</keyword>
<comment type="similarity">
    <text evidence="2">Belongs to the aromatic acid exporter (TC 2.A.85) family.</text>
</comment>
<keyword evidence="6" id="KW-0406">Ion transport</keyword>
<evidence type="ECO:0000256" key="9">
    <source>
        <dbReference type="SAM" id="Phobius"/>
    </source>
</evidence>
<dbReference type="OrthoDB" id="68611at2759"/>
<feature type="transmembrane region" description="Helical" evidence="9">
    <location>
        <begin position="71"/>
        <end position="88"/>
    </location>
</feature>
<evidence type="ECO:0000256" key="7">
    <source>
        <dbReference type="ARBA" id="ARBA00023136"/>
    </source>
</evidence>
<organism evidence="10 11">
    <name type="scientific">Nyssa sinensis</name>
    <dbReference type="NCBI Taxonomy" id="561372"/>
    <lineage>
        <taxon>Eukaryota</taxon>
        <taxon>Viridiplantae</taxon>
        <taxon>Streptophyta</taxon>
        <taxon>Embryophyta</taxon>
        <taxon>Tracheophyta</taxon>
        <taxon>Spermatophyta</taxon>
        <taxon>Magnoliopsida</taxon>
        <taxon>eudicotyledons</taxon>
        <taxon>Gunneridae</taxon>
        <taxon>Pentapetalae</taxon>
        <taxon>asterids</taxon>
        <taxon>Cornales</taxon>
        <taxon>Nyssaceae</taxon>
        <taxon>Nyssa</taxon>
    </lineage>
</organism>
<dbReference type="AlphaFoldDB" id="A0A5J5AR68"/>
<name>A0A5J5AR68_9ASTE</name>
<evidence type="ECO:0000256" key="2">
    <source>
        <dbReference type="ARBA" id="ARBA00007079"/>
    </source>
</evidence>
<sequence>MFEFSVGATLNKGFNRALGTLSAGGLALSLAELFVMTGEMKEVFIVISFFIAGFCSSYAKLYPPIKPYEYGFWVFLLTYCIVMVSGSSSSEFFQMVFYQLLHIAVGGGMCLAVNIFIYPIWAGEDLHKLVVKNFKGVATSLEGCVNGYLHCVEYERVPSKILTYQASDDPVYSGYRSVVQSTSQEESLLHFAIWEPPHGPYKTFNYPWKDYVKVIGALRHCAFMIMAMHGCMLSEIQAPPEKR</sequence>